<reference evidence="1 2" key="1">
    <citation type="journal article" date="2012" name="J. Bacteriol.">
        <title>Genome sequence of the model hyperthermophilic archaeon Thermococcus litoralis NS-C.</title>
        <authorList>
            <person name="Gardner A.F."/>
            <person name="Kumar S."/>
            <person name="Perler F.B."/>
        </authorList>
    </citation>
    <scope>NUCLEOTIDE SEQUENCE [LARGE SCALE GENOMIC DNA]</scope>
    <source>
        <strain evidence="2">ATCC 51850 / DSM 5473 / JCM 8560 / NS-C</strain>
    </source>
</reference>
<evidence type="ECO:0008006" key="3">
    <source>
        <dbReference type="Google" id="ProtNLM"/>
    </source>
</evidence>
<gene>
    <name evidence="1" type="ORF">OCC_13061</name>
</gene>
<dbReference type="Proteomes" id="UP000015502">
    <property type="component" value="Chromosome"/>
</dbReference>
<name>H3ZRJ9_THELN</name>
<dbReference type="GeneID" id="16549795"/>
<dbReference type="STRING" id="523849.OCC_13061"/>
<dbReference type="InterPro" id="IPR011335">
    <property type="entry name" value="Restrct_endonuc-II-like"/>
</dbReference>
<dbReference type="RefSeq" id="WP_004070232.1">
    <property type="nucleotide sequence ID" value="NC_022084.1"/>
</dbReference>
<accession>H3ZRJ9</accession>
<evidence type="ECO:0000313" key="2">
    <source>
        <dbReference type="Proteomes" id="UP000015502"/>
    </source>
</evidence>
<dbReference type="AlphaFoldDB" id="H3ZRJ9"/>
<evidence type="ECO:0000313" key="1">
    <source>
        <dbReference type="EMBL" id="EHR77405.1"/>
    </source>
</evidence>
<dbReference type="PaxDb" id="523849-OCC_13061"/>
<keyword evidence="2" id="KW-1185">Reference proteome</keyword>
<organism evidence="1 2">
    <name type="scientific">Thermococcus litoralis (strain ATCC 51850 / DSM 5473 / JCM 8560 / NS-C)</name>
    <dbReference type="NCBI Taxonomy" id="523849"/>
    <lineage>
        <taxon>Archaea</taxon>
        <taxon>Methanobacteriati</taxon>
        <taxon>Methanobacteriota</taxon>
        <taxon>Thermococci</taxon>
        <taxon>Thermococcales</taxon>
        <taxon>Thermococcaceae</taxon>
        <taxon>Thermococcus</taxon>
    </lineage>
</organism>
<dbReference type="Gene3D" id="3.40.1350.10">
    <property type="match status" value="1"/>
</dbReference>
<dbReference type="InterPro" id="IPR011856">
    <property type="entry name" value="tRNA_endonuc-like_dom_sf"/>
</dbReference>
<dbReference type="HOGENOM" id="CLU_1173416_0_0_2"/>
<dbReference type="SUPFAM" id="SSF52980">
    <property type="entry name" value="Restriction endonuclease-like"/>
    <property type="match status" value="1"/>
</dbReference>
<dbReference type="GO" id="GO:0003676">
    <property type="term" value="F:nucleic acid binding"/>
    <property type="evidence" value="ECO:0007669"/>
    <property type="project" value="InterPro"/>
</dbReference>
<dbReference type="InterPro" id="IPR003509">
    <property type="entry name" value="UPF0102_YraN-like"/>
</dbReference>
<dbReference type="EMBL" id="CP006670">
    <property type="protein sequence ID" value="EHR77405.1"/>
    <property type="molecule type" value="Genomic_DNA"/>
</dbReference>
<dbReference type="Pfam" id="PF02021">
    <property type="entry name" value="UPF0102"/>
    <property type="match status" value="1"/>
</dbReference>
<dbReference type="KEGG" id="tlt:OCC_13061"/>
<sequence>MLIGLFEDSKVVKEITYASKDLAEWVSNKLGKDYIGKIVEKYVVKSGGLKKGYDFDEVAKTLKRIYELGITNGNARRFIVDKGWDVRKLEKVLEDVKSVRGGDDLIRRINADLGNERARTLGPLYEAEVVNHLKRSGWKVEEVEKDVVTSLGNTEIDIIAKKGLETVLIECKRSFGGVKPSQILAQAEYAKSKNIRKIYVYYSRDAYNPRVMSAIREAKSKYGVDIELVQLSSEFN</sequence>
<dbReference type="OrthoDB" id="100516at2157"/>
<protein>
    <recommendedName>
        <fullName evidence="3">Restriction endonuclease type IV Mrr domain-containing protein</fullName>
    </recommendedName>
</protein>
<proteinExistence type="predicted"/>